<keyword evidence="3" id="KW-1185">Reference proteome</keyword>
<evidence type="ECO:0000313" key="2">
    <source>
        <dbReference type="EMBL" id="CAK7267431.1"/>
    </source>
</evidence>
<feature type="signal peptide" evidence="1">
    <location>
        <begin position="1"/>
        <end position="22"/>
    </location>
</feature>
<reference evidence="2 3" key="1">
    <citation type="submission" date="2024-01" db="EMBL/GenBank/DDBJ databases">
        <authorList>
            <person name="Allen C."/>
            <person name="Tagirdzhanova G."/>
        </authorList>
    </citation>
    <scope>NUCLEOTIDE SEQUENCE [LARGE SCALE GENOMIC DNA]</scope>
    <source>
        <strain evidence="2 3">CBS 573.63</strain>
    </source>
</reference>
<protein>
    <submittedName>
        <fullName evidence="2">Uncharacterized protein</fullName>
    </submittedName>
</protein>
<dbReference type="EMBL" id="CAWUOM010000034">
    <property type="protein sequence ID" value="CAK7267431.1"/>
    <property type="molecule type" value="Genomic_DNA"/>
</dbReference>
<dbReference type="Proteomes" id="UP001642501">
    <property type="component" value="Unassembled WGS sequence"/>
</dbReference>
<evidence type="ECO:0000256" key="1">
    <source>
        <dbReference type="SAM" id="SignalP"/>
    </source>
</evidence>
<accession>A0ABP0DIH9</accession>
<proteinExistence type="predicted"/>
<comment type="caution">
    <text evidence="2">The sequence shown here is derived from an EMBL/GenBank/DDBJ whole genome shotgun (WGS) entry which is preliminary data.</text>
</comment>
<name>A0ABP0DIH9_9PEZI</name>
<organism evidence="2 3">
    <name type="scientific">Sporothrix epigloea</name>
    <dbReference type="NCBI Taxonomy" id="1892477"/>
    <lineage>
        <taxon>Eukaryota</taxon>
        <taxon>Fungi</taxon>
        <taxon>Dikarya</taxon>
        <taxon>Ascomycota</taxon>
        <taxon>Pezizomycotina</taxon>
        <taxon>Sordariomycetes</taxon>
        <taxon>Sordariomycetidae</taxon>
        <taxon>Ophiostomatales</taxon>
        <taxon>Ophiostomataceae</taxon>
        <taxon>Sporothrix</taxon>
    </lineage>
</organism>
<sequence>MLPTLNLVKALPLALMLSTALANPVPEANSTAKAEKRIIGNDSTWLICVNGVWQCGFYATYTNGDTRQTVKWTTGNPTSSNPKVMQSNQDWCVISGYRKHTNDAGFWSNADIHWKGASHTIGYDPTGNSIDLGNPTSQSTDHDYLNGRCLNEFGGDFSNVAPEYGSGELFWSDIGSTLY</sequence>
<feature type="chain" id="PRO_5045863320" evidence="1">
    <location>
        <begin position="23"/>
        <end position="179"/>
    </location>
</feature>
<evidence type="ECO:0000313" key="3">
    <source>
        <dbReference type="Proteomes" id="UP001642501"/>
    </source>
</evidence>
<keyword evidence="1" id="KW-0732">Signal</keyword>
<gene>
    <name evidence="2" type="ORF">SEPCBS57363_002589</name>
</gene>